<evidence type="ECO:0000259" key="7">
    <source>
        <dbReference type="Pfam" id="PF08281"/>
    </source>
</evidence>
<dbReference type="EMBL" id="CP021252">
    <property type="protein sequence ID" value="ART21970.1"/>
    <property type="molecule type" value="Genomic_DNA"/>
</dbReference>
<dbReference type="InterPro" id="IPR014284">
    <property type="entry name" value="RNA_pol_sigma-70_dom"/>
</dbReference>
<dbReference type="InterPro" id="IPR036388">
    <property type="entry name" value="WH-like_DNA-bd_sf"/>
</dbReference>
<evidence type="ECO:0000256" key="1">
    <source>
        <dbReference type="ARBA" id="ARBA00010641"/>
    </source>
</evidence>
<dbReference type="GO" id="GO:0006352">
    <property type="term" value="P:DNA-templated transcription initiation"/>
    <property type="evidence" value="ECO:0007669"/>
    <property type="project" value="InterPro"/>
</dbReference>
<dbReference type="Pfam" id="PF04542">
    <property type="entry name" value="Sigma70_r2"/>
    <property type="match status" value="1"/>
</dbReference>
<keyword evidence="5" id="KW-0804">Transcription</keyword>
<dbReference type="InterPro" id="IPR013324">
    <property type="entry name" value="RNA_pol_sigma_r3/r4-like"/>
</dbReference>
<reference evidence="8 9" key="1">
    <citation type="submission" date="2017-05" db="EMBL/GenBank/DDBJ databases">
        <title>Complete genome sequence of Corynebacterium striatum KC-Na-1 isolated from Neophocaena asiaeorientalis in Korea.</title>
        <authorList>
            <person name="Kim J.H."/>
            <person name="Lee K."/>
        </authorList>
    </citation>
    <scope>NUCLEOTIDE SEQUENCE [LARGE SCALE GENOMIC DNA]</scope>
    <source>
        <strain evidence="8 9">KC-Na-01</strain>
    </source>
</reference>
<keyword evidence="3" id="KW-0731">Sigma factor</keyword>
<dbReference type="NCBIfam" id="TIGR02937">
    <property type="entry name" value="sigma70-ECF"/>
    <property type="match status" value="1"/>
</dbReference>
<dbReference type="PANTHER" id="PTHR43133">
    <property type="entry name" value="RNA POLYMERASE ECF-TYPE SIGMA FACTO"/>
    <property type="match status" value="1"/>
</dbReference>
<dbReference type="AlphaFoldDB" id="A0A2Z2IZ34"/>
<dbReference type="PANTHER" id="PTHR43133:SF66">
    <property type="entry name" value="ECF RNA POLYMERASE SIGMA FACTOR SIGK"/>
    <property type="match status" value="1"/>
</dbReference>
<accession>A0A2Z2IZ34</accession>
<organism evidence="8 9">
    <name type="scientific">Corynebacterium striatum</name>
    <dbReference type="NCBI Taxonomy" id="43770"/>
    <lineage>
        <taxon>Bacteria</taxon>
        <taxon>Bacillati</taxon>
        <taxon>Actinomycetota</taxon>
        <taxon>Actinomycetes</taxon>
        <taxon>Mycobacteriales</taxon>
        <taxon>Corynebacteriaceae</taxon>
        <taxon>Corynebacterium</taxon>
    </lineage>
</organism>
<feature type="domain" description="RNA polymerase sigma-70 region 2" evidence="6">
    <location>
        <begin position="44"/>
        <end position="110"/>
    </location>
</feature>
<protein>
    <submittedName>
        <fullName evidence="8">RNA polymerase subunit sigma</fullName>
    </submittedName>
</protein>
<gene>
    <name evidence="8" type="ORF">CBE89_11060</name>
</gene>
<keyword evidence="4" id="KW-0238">DNA-binding</keyword>
<evidence type="ECO:0000313" key="8">
    <source>
        <dbReference type="EMBL" id="ART21970.1"/>
    </source>
</evidence>
<dbReference type="InterPro" id="IPR013249">
    <property type="entry name" value="RNA_pol_sigma70_r4_t2"/>
</dbReference>
<dbReference type="Gene3D" id="1.10.10.10">
    <property type="entry name" value="Winged helix-like DNA-binding domain superfamily/Winged helix DNA-binding domain"/>
    <property type="match status" value="1"/>
</dbReference>
<evidence type="ECO:0000256" key="4">
    <source>
        <dbReference type="ARBA" id="ARBA00023125"/>
    </source>
</evidence>
<dbReference type="InterPro" id="IPR013325">
    <property type="entry name" value="RNA_pol_sigma_r2"/>
</dbReference>
<proteinExistence type="inferred from homology"/>
<dbReference type="CDD" id="cd06171">
    <property type="entry name" value="Sigma70_r4"/>
    <property type="match status" value="1"/>
</dbReference>
<evidence type="ECO:0000256" key="3">
    <source>
        <dbReference type="ARBA" id="ARBA00023082"/>
    </source>
</evidence>
<dbReference type="InterPro" id="IPR007627">
    <property type="entry name" value="RNA_pol_sigma70_r2"/>
</dbReference>
<evidence type="ECO:0000256" key="5">
    <source>
        <dbReference type="ARBA" id="ARBA00023163"/>
    </source>
</evidence>
<dbReference type="Proteomes" id="UP000250197">
    <property type="component" value="Chromosome"/>
</dbReference>
<evidence type="ECO:0000259" key="6">
    <source>
        <dbReference type="Pfam" id="PF04542"/>
    </source>
</evidence>
<evidence type="ECO:0000313" key="9">
    <source>
        <dbReference type="Proteomes" id="UP000250197"/>
    </source>
</evidence>
<dbReference type="Pfam" id="PF08281">
    <property type="entry name" value="Sigma70_r4_2"/>
    <property type="match status" value="1"/>
</dbReference>
<dbReference type="GO" id="GO:0016987">
    <property type="term" value="F:sigma factor activity"/>
    <property type="evidence" value="ECO:0007669"/>
    <property type="project" value="UniProtKB-KW"/>
</dbReference>
<sequence>MSAPAPTAEVNSTSVSTMSPQQIARLNDQLVATAAGDRHAFSQLYDVLSPTVFSVCLHVLNNQALAEEVAQDVFVETWNKAANFDPERGNARSWVARLAHGRAVDRLRSHVASVERDDRDAHLEEPTRFIDVESEALAHVESQRLRAAVDAIGEPHRTAVLLAFFGGLSHAELAESTGVPLGTAKTRVRDGIKKLKATLGKEER</sequence>
<dbReference type="Gene3D" id="1.10.1740.10">
    <property type="match status" value="1"/>
</dbReference>
<dbReference type="KEGG" id="cstr:CBE89_11060"/>
<name>A0A2Z2IZ34_CORST</name>
<dbReference type="InterPro" id="IPR039425">
    <property type="entry name" value="RNA_pol_sigma-70-like"/>
</dbReference>
<keyword evidence="2" id="KW-0805">Transcription regulation</keyword>
<dbReference type="GO" id="GO:0003677">
    <property type="term" value="F:DNA binding"/>
    <property type="evidence" value="ECO:0007669"/>
    <property type="project" value="UniProtKB-KW"/>
</dbReference>
<feature type="domain" description="RNA polymerase sigma factor 70 region 4 type 2" evidence="7">
    <location>
        <begin position="143"/>
        <end position="195"/>
    </location>
</feature>
<dbReference type="SUPFAM" id="SSF88946">
    <property type="entry name" value="Sigma2 domain of RNA polymerase sigma factors"/>
    <property type="match status" value="1"/>
</dbReference>
<dbReference type="SUPFAM" id="SSF88659">
    <property type="entry name" value="Sigma3 and sigma4 domains of RNA polymerase sigma factors"/>
    <property type="match status" value="1"/>
</dbReference>
<comment type="similarity">
    <text evidence="1">Belongs to the sigma-70 factor family. ECF subfamily.</text>
</comment>
<evidence type="ECO:0000256" key="2">
    <source>
        <dbReference type="ARBA" id="ARBA00023015"/>
    </source>
</evidence>